<sequence length="127" mass="13841">MAKTTTTTVIAGINITADNDHMDIATSPTFRAVATKQVLALPPTAGHKTPCTNQDDHHHSRGMRVFANPFCISQALHASNQGKYLFEGETHSLGNGLALVTVWEHNIPEVPLLHGPHFHLGDWEVIC</sequence>
<name>A0A5B7GJU0_PORTR</name>
<proteinExistence type="predicted"/>
<comment type="caution">
    <text evidence="1">The sequence shown here is derived from an EMBL/GenBank/DDBJ whole genome shotgun (WGS) entry which is preliminary data.</text>
</comment>
<reference evidence="1 2" key="1">
    <citation type="submission" date="2019-05" db="EMBL/GenBank/DDBJ databases">
        <title>Another draft genome of Portunus trituberculatus and its Hox gene families provides insights of decapod evolution.</title>
        <authorList>
            <person name="Jeong J.-H."/>
            <person name="Song I."/>
            <person name="Kim S."/>
            <person name="Choi T."/>
            <person name="Kim D."/>
            <person name="Ryu S."/>
            <person name="Kim W."/>
        </authorList>
    </citation>
    <scope>NUCLEOTIDE SEQUENCE [LARGE SCALE GENOMIC DNA]</scope>
    <source>
        <tissue evidence="1">Muscle</tissue>
    </source>
</reference>
<dbReference type="AlphaFoldDB" id="A0A5B7GJU0"/>
<evidence type="ECO:0000313" key="1">
    <source>
        <dbReference type="EMBL" id="MPC57557.1"/>
    </source>
</evidence>
<dbReference type="Proteomes" id="UP000324222">
    <property type="component" value="Unassembled WGS sequence"/>
</dbReference>
<gene>
    <name evidence="1" type="ORF">E2C01_051540</name>
</gene>
<organism evidence="1 2">
    <name type="scientific">Portunus trituberculatus</name>
    <name type="common">Swimming crab</name>
    <name type="synonym">Neptunus trituberculatus</name>
    <dbReference type="NCBI Taxonomy" id="210409"/>
    <lineage>
        <taxon>Eukaryota</taxon>
        <taxon>Metazoa</taxon>
        <taxon>Ecdysozoa</taxon>
        <taxon>Arthropoda</taxon>
        <taxon>Crustacea</taxon>
        <taxon>Multicrustacea</taxon>
        <taxon>Malacostraca</taxon>
        <taxon>Eumalacostraca</taxon>
        <taxon>Eucarida</taxon>
        <taxon>Decapoda</taxon>
        <taxon>Pleocyemata</taxon>
        <taxon>Brachyura</taxon>
        <taxon>Eubrachyura</taxon>
        <taxon>Portunoidea</taxon>
        <taxon>Portunidae</taxon>
        <taxon>Portuninae</taxon>
        <taxon>Portunus</taxon>
    </lineage>
</organism>
<dbReference type="EMBL" id="VSRR010014883">
    <property type="protein sequence ID" value="MPC57557.1"/>
    <property type="molecule type" value="Genomic_DNA"/>
</dbReference>
<accession>A0A5B7GJU0</accession>
<evidence type="ECO:0000313" key="2">
    <source>
        <dbReference type="Proteomes" id="UP000324222"/>
    </source>
</evidence>
<protein>
    <submittedName>
        <fullName evidence="1">Uncharacterized protein</fullName>
    </submittedName>
</protein>
<keyword evidence="2" id="KW-1185">Reference proteome</keyword>